<sequence length="96" mass="11601">MRVLDFLALIRTLQRQTHFYYEIDRTHYLPIVAYELVADKLCLLVDAKQHPRQQWEIFVLLQKKELLSHLLYVKDDKQQLQPIFGFRFENGKALLK</sequence>
<evidence type="ECO:0008006" key="3">
    <source>
        <dbReference type="Google" id="ProtNLM"/>
    </source>
</evidence>
<protein>
    <recommendedName>
        <fullName evidence="3">DUF960 domain-containing protein</fullName>
    </recommendedName>
</protein>
<evidence type="ECO:0000313" key="2">
    <source>
        <dbReference type="Proteomes" id="UP001597267"/>
    </source>
</evidence>
<dbReference type="RefSeq" id="WP_125715306.1">
    <property type="nucleotide sequence ID" value="NZ_JBHTOP010000028.1"/>
</dbReference>
<dbReference type="EMBL" id="JBHTOP010000028">
    <property type="protein sequence ID" value="MFD1672992.1"/>
    <property type="molecule type" value="Genomic_DNA"/>
</dbReference>
<accession>A0ABW4J9T7</accession>
<organism evidence="1 2">
    <name type="scientific">Agrilactobacillus yilanensis</name>
    <dbReference type="NCBI Taxonomy" id="2485997"/>
    <lineage>
        <taxon>Bacteria</taxon>
        <taxon>Bacillati</taxon>
        <taxon>Bacillota</taxon>
        <taxon>Bacilli</taxon>
        <taxon>Lactobacillales</taxon>
        <taxon>Lactobacillaceae</taxon>
        <taxon>Agrilactobacillus</taxon>
    </lineage>
</organism>
<name>A0ABW4J9T7_9LACO</name>
<proteinExistence type="predicted"/>
<dbReference type="Proteomes" id="UP001597267">
    <property type="component" value="Unassembled WGS sequence"/>
</dbReference>
<reference evidence="2" key="1">
    <citation type="journal article" date="2019" name="Int. J. Syst. Evol. Microbiol.">
        <title>The Global Catalogue of Microorganisms (GCM) 10K type strain sequencing project: providing services to taxonomists for standard genome sequencing and annotation.</title>
        <authorList>
            <consortium name="The Broad Institute Genomics Platform"/>
            <consortium name="The Broad Institute Genome Sequencing Center for Infectious Disease"/>
            <person name="Wu L."/>
            <person name="Ma J."/>
        </authorList>
    </citation>
    <scope>NUCLEOTIDE SEQUENCE [LARGE SCALE GENOMIC DNA]</scope>
    <source>
        <strain evidence="2">CCM 8896</strain>
    </source>
</reference>
<keyword evidence="2" id="KW-1185">Reference proteome</keyword>
<evidence type="ECO:0000313" key="1">
    <source>
        <dbReference type="EMBL" id="MFD1672992.1"/>
    </source>
</evidence>
<comment type="caution">
    <text evidence="1">The sequence shown here is derived from an EMBL/GenBank/DDBJ whole genome shotgun (WGS) entry which is preliminary data.</text>
</comment>
<gene>
    <name evidence="1" type="ORF">ACFQ5M_12900</name>
</gene>